<dbReference type="EMBL" id="JH930475">
    <property type="protein sequence ID" value="EKM52805.1"/>
    <property type="molecule type" value="Genomic_DNA"/>
</dbReference>
<dbReference type="OrthoDB" id="2744543at2759"/>
<dbReference type="HOGENOM" id="CLU_074876_0_0_1"/>
<evidence type="ECO:0000259" key="1">
    <source>
        <dbReference type="PROSITE" id="PS51186"/>
    </source>
</evidence>
<dbReference type="CDD" id="cd04301">
    <property type="entry name" value="NAT_SF"/>
    <property type="match status" value="1"/>
</dbReference>
<reference evidence="2 3" key="1">
    <citation type="journal article" date="2012" name="BMC Genomics">
        <title>Comparative genomics of the white-rot fungi, Phanerochaete carnosa and P. chrysosporium, to elucidate the genetic basis of the distinct wood types they colonize.</title>
        <authorList>
            <person name="Suzuki H."/>
            <person name="MacDonald J."/>
            <person name="Syed K."/>
            <person name="Salamov A."/>
            <person name="Hori C."/>
            <person name="Aerts A."/>
            <person name="Henrissat B."/>
            <person name="Wiebenga A."/>
            <person name="vanKuyk P.A."/>
            <person name="Barry K."/>
            <person name="Lindquist E."/>
            <person name="LaButti K."/>
            <person name="Lapidus A."/>
            <person name="Lucas S."/>
            <person name="Coutinho P."/>
            <person name="Gong Y."/>
            <person name="Samejima M."/>
            <person name="Mahadevan R."/>
            <person name="Abou-Zaid M."/>
            <person name="de Vries R.P."/>
            <person name="Igarashi K."/>
            <person name="Yadav J.S."/>
            <person name="Grigoriev I.V."/>
            <person name="Master E.R."/>
        </authorList>
    </citation>
    <scope>NUCLEOTIDE SEQUENCE [LARGE SCALE GENOMIC DNA]</scope>
    <source>
        <strain evidence="2 3">HHB-10118-sp</strain>
    </source>
</reference>
<dbReference type="Gene3D" id="3.40.630.30">
    <property type="match status" value="1"/>
</dbReference>
<dbReference type="InterPro" id="IPR016181">
    <property type="entry name" value="Acyl_CoA_acyltransferase"/>
</dbReference>
<dbReference type="InParanoid" id="K5W156"/>
<dbReference type="Pfam" id="PF00583">
    <property type="entry name" value="Acetyltransf_1"/>
    <property type="match status" value="1"/>
</dbReference>
<gene>
    <name evidence="2" type="ORF">PHACADRAFT_186867</name>
</gene>
<organism evidence="2 3">
    <name type="scientific">Phanerochaete carnosa (strain HHB-10118-sp)</name>
    <name type="common">White-rot fungus</name>
    <name type="synonym">Peniophora carnosa</name>
    <dbReference type="NCBI Taxonomy" id="650164"/>
    <lineage>
        <taxon>Eukaryota</taxon>
        <taxon>Fungi</taxon>
        <taxon>Dikarya</taxon>
        <taxon>Basidiomycota</taxon>
        <taxon>Agaricomycotina</taxon>
        <taxon>Agaricomycetes</taxon>
        <taxon>Polyporales</taxon>
        <taxon>Phanerochaetaceae</taxon>
        <taxon>Phanerochaete</taxon>
    </lineage>
</organism>
<accession>K5W156</accession>
<dbReference type="RefSeq" id="XP_007399135.1">
    <property type="nucleotide sequence ID" value="XM_007399073.1"/>
</dbReference>
<proteinExistence type="predicted"/>
<dbReference type="SUPFAM" id="SSF55729">
    <property type="entry name" value="Acyl-CoA N-acyltransferases (Nat)"/>
    <property type="match status" value="1"/>
</dbReference>
<dbReference type="PANTHER" id="PTHR42791:SF1">
    <property type="entry name" value="N-ACETYLTRANSFERASE DOMAIN-CONTAINING PROTEIN"/>
    <property type="match status" value="1"/>
</dbReference>
<dbReference type="AlphaFoldDB" id="K5W156"/>
<keyword evidence="3" id="KW-1185">Reference proteome</keyword>
<dbReference type="KEGG" id="pco:PHACADRAFT_186867"/>
<feature type="domain" description="N-acetyltransferase" evidence="1">
    <location>
        <begin position="98"/>
        <end position="235"/>
    </location>
</feature>
<dbReference type="InterPro" id="IPR000182">
    <property type="entry name" value="GNAT_dom"/>
</dbReference>
<dbReference type="GeneID" id="18910381"/>
<evidence type="ECO:0000313" key="2">
    <source>
        <dbReference type="EMBL" id="EKM52805.1"/>
    </source>
</evidence>
<sequence length="300" mass="33595">MLYGVTESKDLNNLFCASVPREEVTPQLMQYKDVPKAYEVLKKSTASDPSDRYMCNTPDNHKKTKLWKAGRKAAIYLHFYKIVYDKTAWTINHGESLVNLGDPTRKESPLDKLINFLFVRLTGGIRELTRSEEQRKRFNEFMSKASSTAKEVLGDKISQMIEVDSLATAPERQGRGYASTLVRLATDLGDARGVQSWLLSSNTANRGFFHELGFEIVATFYLGDDNPTWTEQPIPVDIMAREPKGASGSMNEKAAGLELTSKQVAPFASESIEQLNINGEYLGSEDESRPRFDYSVGVPS</sequence>
<dbReference type="InterPro" id="IPR052523">
    <property type="entry name" value="Trichothecene_AcTrans"/>
</dbReference>
<dbReference type="PANTHER" id="PTHR42791">
    <property type="entry name" value="GNAT FAMILY ACETYLTRANSFERASE"/>
    <property type="match status" value="1"/>
</dbReference>
<dbReference type="PROSITE" id="PS51186">
    <property type="entry name" value="GNAT"/>
    <property type="match status" value="1"/>
</dbReference>
<name>K5W156_PHACS</name>
<protein>
    <recommendedName>
        <fullName evidence="1">N-acetyltransferase domain-containing protein</fullName>
    </recommendedName>
</protein>
<dbReference type="Proteomes" id="UP000008370">
    <property type="component" value="Unassembled WGS sequence"/>
</dbReference>
<evidence type="ECO:0000313" key="3">
    <source>
        <dbReference type="Proteomes" id="UP000008370"/>
    </source>
</evidence>
<dbReference type="GO" id="GO:0016747">
    <property type="term" value="F:acyltransferase activity, transferring groups other than amino-acyl groups"/>
    <property type="evidence" value="ECO:0007669"/>
    <property type="project" value="InterPro"/>
</dbReference>